<evidence type="ECO:0000313" key="1">
    <source>
        <dbReference type="EMBL" id="MDC3988002.1"/>
    </source>
</evidence>
<dbReference type="RefSeq" id="WP_272459705.1">
    <property type="nucleotide sequence ID" value="NZ_JAGTJJ010000062.1"/>
</dbReference>
<reference evidence="1 2" key="1">
    <citation type="submission" date="2021-04" db="EMBL/GenBank/DDBJ databases">
        <title>Genome analysis of Polyangium sp.</title>
        <authorList>
            <person name="Li Y."/>
            <person name="Wang J."/>
        </authorList>
    </citation>
    <scope>NUCLEOTIDE SEQUENCE [LARGE SCALE GENOMIC DNA]</scope>
    <source>
        <strain evidence="1 2">SDU14</strain>
    </source>
</reference>
<sequence length="105" mass="11284">MHSPPDWGYEFNPAILLGLVERTILAQVNGREFRLVMLMDERGARPLVLMQTKDGACVWALPAVVPEGAFAVPISARAVEALRAGATSGLALRVDDRGLAFADVP</sequence>
<dbReference type="EMBL" id="JAGTJJ010000062">
    <property type="protein sequence ID" value="MDC3988002.1"/>
    <property type="molecule type" value="Genomic_DNA"/>
</dbReference>
<proteinExistence type="predicted"/>
<gene>
    <name evidence="1" type="ORF">KEG57_46480</name>
</gene>
<organism evidence="1 2">
    <name type="scientific">Polyangium jinanense</name>
    <dbReference type="NCBI Taxonomy" id="2829994"/>
    <lineage>
        <taxon>Bacteria</taxon>
        <taxon>Pseudomonadati</taxon>
        <taxon>Myxococcota</taxon>
        <taxon>Polyangia</taxon>
        <taxon>Polyangiales</taxon>
        <taxon>Polyangiaceae</taxon>
        <taxon>Polyangium</taxon>
    </lineage>
</organism>
<keyword evidence="2" id="KW-1185">Reference proteome</keyword>
<protein>
    <submittedName>
        <fullName evidence="1">Uncharacterized protein</fullName>
    </submittedName>
</protein>
<dbReference type="AlphaFoldDB" id="A0A9X3XCS0"/>
<comment type="caution">
    <text evidence="1">The sequence shown here is derived from an EMBL/GenBank/DDBJ whole genome shotgun (WGS) entry which is preliminary data.</text>
</comment>
<evidence type="ECO:0000313" key="2">
    <source>
        <dbReference type="Proteomes" id="UP001151081"/>
    </source>
</evidence>
<name>A0A9X3XCS0_9BACT</name>
<accession>A0A9X3XCS0</accession>
<dbReference type="Proteomes" id="UP001151081">
    <property type="component" value="Unassembled WGS sequence"/>
</dbReference>